<evidence type="ECO:0000256" key="1">
    <source>
        <dbReference type="SAM" id="SignalP"/>
    </source>
</evidence>
<feature type="chain" id="PRO_5013928301" description="Carboxypeptidase regulatory-like domain-containing protein" evidence="1">
    <location>
        <begin position="40"/>
        <end position="655"/>
    </location>
</feature>
<evidence type="ECO:0000313" key="2">
    <source>
        <dbReference type="EMBL" id="PHQ35505.1"/>
    </source>
</evidence>
<dbReference type="GO" id="GO:0030246">
    <property type="term" value="F:carbohydrate binding"/>
    <property type="evidence" value="ECO:0007669"/>
    <property type="project" value="InterPro"/>
</dbReference>
<feature type="signal peptide" evidence="1">
    <location>
        <begin position="1"/>
        <end position="39"/>
    </location>
</feature>
<dbReference type="Pfam" id="PF13620">
    <property type="entry name" value="CarboxypepD_reg"/>
    <property type="match status" value="2"/>
</dbReference>
<accession>A0A2G1W8Y4</accession>
<gene>
    <name evidence="2" type="ORF">CEE69_10985</name>
</gene>
<organism evidence="2 3">
    <name type="scientific">Rhodopirellula bahusiensis</name>
    <dbReference type="NCBI Taxonomy" id="2014065"/>
    <lineage>
        <taxon>Bacteria</taxon>
        <taxon>Pseudomonadati</taxon>
        <taxon>Planctomycetota</taxon>
        <taxon>Planctomycetia</taxon>
        <taxon>Pirellulales</taxon>
        <taxon>Pirellulaceae</taxon>
        <taxon>Rhodopirellula</taxon>
    </lineage>
</organism>
<dbReference type="EMBL" id="NIZW01000007">
    <property type="protein sequence ID" value="PHQ35505.1"/>
    <property type="molecule type" value="Genomic_DNA"/>
</dbReference>
<name>A0A2G1W8Y4_9BACT</name>
<dbReference type="SUPFAM" id="SSF49452">
    <property type="entry name" value="Starch-binding domain-like"/>
    <property type="match status" value="1"/>
</dbReference>
<dbReference type="Gene3D" id="2.60.40.1120">
    <property type="entry name" value="Carboxypeptidase-like, regulatory domain"/>
    <property type="match status" value="3"/>
</dbReference>
<dbReference type="Gene3D" id="2.60.120.260">
    <property type="entry name" value="Galactose-binding domain-like"/>
    <property type="match status" value="1"/>
</dbReference>
<evidence type="ECO:0008006" key="4">
    <source>
        <dbReference type="Google" id="ProtNLM"/>
    </source>
</evidence>
<reference evidence="2 3" key="1">
    <citation type="submission" date="2017-06" db="EMBL/GenBank/DDBJ databases">
        <title>Description of Rhodopirellula bahusiensis sp. nov.</title>
        <authorList>
            <person name="Kizina J."/>
            <person name="Harder J."/>
        </authorList>
    </citation>
    <scope>NUCLEOTIDE SEQUENCE [LARGE SCALE GENOMIC DNA]</scope>
    <source>
        <strain evidence="2 3">SWK21</strain>
    </source>
</reference>
<sequence length="655" mass="72556">MPGDKEPGRFRRRKFLKTLMLPNIRICLATLLATTLSFAIVEPSEAQDGSKTPGNIQRLRSNVFLGEWQILGPIPIEADGIKALGQQYFEDERHFRGGSVRFHGDRLYTWKSVDSRIVDLRGALASGIGGENCVGYAWTQFISDKDQSLRMAIAHDDMCAVWLNGDLVGRSTNANSSMLDETIFDVNLKKGVNSLLLKVTNGLKDWDFAVRFLPTNVLSPLVRFKGMPDLSPPHFPVVGIEFLGEGGELLDRHYCSGTRIGWGMSGAHYRVYAHPPSKQPSTVRFVAKQTGFADFSETYSWDDVVRGAVELQFHADRAVRLLVTDVHDGTPIQNARIWEQRKQVDAVFDSHGAVSIPDFQPTVMECWVSAPGYMAKRVLLNWPRRKIHKVMMTRGGCSVTGLVTSETGMPIANATIQTAGTSTSQFQPEFQTDQNGRFEMHGFHPNRPDFSATVSARGFLPREDFTFSVSEEKPMDVVWKLAEGVLISGKVTLQDTGEPISGVVVVGADPRNENQRITATTNKDGVFDLVARTPGIVALAVLSEYHPPVTKTIQTQRGSENKVDLQLIAGVDYRGIVKDSNGRPLRNARVMVDHGNGRRVFMRNVRSNPDGEFIVPNMPAGGLNATVYLEGYVPNRSISMTADKPTQFVLMEESK</sequence>
<protein>
    <recommendedName>
        <fullName evidence="4">Carboxypeptidase regulatory-like domain-containing protein</fullName>
    </recommendedName>
</protein>
<keyword evidence="3" id="KW-1185">Reference proteome</keyword>
<comment type="caution">
    <text evidence="2">The sequence shown here is derived from an EMBL/GenBank/DDBJ whole genome shotgun (WGS) entry which is preliminary data.</text>
</comment>
<keyword evidence="1" id="KW-0732">Signal</keyword>
<dbReference type="AlphaFoldDB" id="A0A2G1W8Y4"/>
<dbReference type="InterPro" id="IPR008969">
    <property type="entry name" value="CarboxyPept-like_regulatory"/>
</dbReference>
<dbReference type="InterPro" id="IPR013784">
    <property type="entry name" value="Carb-bd-like_fold"/>
</dbReference>
<dbReference type="SUPFAM" id="SSF49464">
    <property type="entry name" value="Carboxypeptidase regulatory domain-like"/>
    <property type="match status" value="2"/>
</dbReference>
<proteinExistence type="predicted"/>
<dbReference type="Proteomes" id="UP000225740">
    <property type="component" value="Unassembled WGS sequence"/>
</dbReference>
<evidence type="ECO:0000313" key="3">
    <source>
        <dbReference type="Proteomes" id="UP000225740"/>
    </source>
</evidence>